<dbReference type="Proteomes" id="UP000218164">
    <property type="component" value="Unassembled WGS sequence"/>
</dbReference>
<organism evidence="1 2">
    <name type="scientific">Methanosarcina spelaei</name>
    <dbReference type="NCBI Taxonomy" id="1036679"/>
    <lineage>
        <taxon>Archaea</taxon>
        <taxon>Methanobacteriati</taxon>
        <taxon>Methanobacteriota</taxon>
        <taxon>Stenosarchaea group</taxon>
        <taxon>Methanomicrobia</taxon>
        <taxon>Methanosarcinales</taxon>
        <taxon>Methanosarcinaceae</taxon>
        <taxon>Methanosarcina</taxon>
    </lineage>
</organism>
<protein>
    <submittedName>
        <fullName evidence="1">Uncharacterized protein</fullName>
    </submittedName>
</protein>
<sequence>MQKSLDFGPESRQMIKNKSGISAIFAAILLVSIAFVPAVSAQAETESADKLEAIIDINGQITPTSTISVLGEEVCDVLTAALWTLDQYVDDSRIGTAQNKLSQSASAFRNNNIVTGCNYLKQGIVISLNLAAYWASVLATWVYNKLVSAANSAKSFLIQYGYW</sequence>
<keyword evidence="2" id="KW-1185">Reference proteome</keyword>
<name>A0A2A2HWQ2_9EURY</name>
<dbReference type="EMBL" id="LMVP01000062">
    <property type="protein sequence ID" value="PAV13716.1"/>
    <property type="molecule type" value="Genomic_DNA"/>
</dbReference>
<dbReference type="AlphaFoldDB" id="A0A2A2HWQ2"/>
<comment type="caution">
    <text evidence="1">The sequence shown here is derived from an EMBL/GenBank/DDBJ whole genome shotgun (WGS) entry which is preliminary data.</text>
</comment>
<evidence type="ECO:0000313" key="1">
    <source>
        <dbReference type="EMBL" id="PAV13716.1"/>
    </source>
</evidence>
<reference evidence="1 2" key="1">
    <citation type="journal article" date="2017" name="BMC Genomics">
        <title>Genomic analysis of methanogenic archaea reveals a shift towards energy conservation.</title>
        <authorList>
            <person name="Gilmore S.P."/>
            <person name="Henske J.K."/>
            <person name="Sexton J.A."/>
            <person name="Solomon K.V."/>
            <person name="Seppala S."/>
            <person name="Yoo J.I."/>
            <person name="Huyett L.M."/>
            <person name="Pressman A."/>
            <person name="Cogan J.Z."/>
            <person name="Kivenson V."/>
            <person name="Peng X."/>
            <person name="Tan Y."/>
            <person name="Valentine D.L."/>
            <person name="O'Malley M.A."/>
        </authorList>
    </citation>
    <scope>NUCLEOTIDE SEQUENCE [LARGE SCALE GENOMIC DNA]</scope>
    <source>
        <strain evidence="1 2">MC-15</strain>
    </source>
</reference>
<gene>
    <name evidence="1" type="ORF">ASJ81_16890</name>
</gene>
<proteinExistence type="predicted"/>
<accession>A0A2A2HWQ2</accession>
<evidence type="ECO:0000313" key="2">
    <source>
        <dbReference type="Proteomes" id="UP000218164"/>
    </source>
</evidence>